<dbReference type="GO" id="GO:0003723">
    <property type="term" value="F:RNA binding"/>
    <property type="evidence" value="ECO:0007669"/>
    <property type="project" value="UniProtKB-UniRule"/>
</dbReference>
<evidence type="ECO:0000259" key="11">
    <source>
        <dbReference type="PROSITE" id="PS50102"/>
    </source>
</evidence>
<evidence type="ECO:0000256" key="5">
    <source>
        <dbReference type="ARBA" id="ARBA00022737"/>
    </source>
</evidence>
<dbReference type="InterPro" id="IPR012677">
    <property type="entry name" value="Nucleotide-bd_a/b_plait_sf"/>
</dbReference>
<evidence type="ECO:0000256" key="2">
    <source>
        <dbReference type="ARBA" id="ARBA00004496"/>
    </source>
</evidence>
<comment type="caution">
    <text evidence="12">The sequence shown here is derived from an EMBL/GenBank/DDBJ whole genome shotgun (WGS) entry which is preliminary data.</text>
</comment>
<evidence type="ECO:0000256" key="8">
    <source>
        <dbReference type="ARBA" id="ARBA00054110"/>
    </source>
</evidence>
<name>A0AAN9IBW2_CROPI</name>
<sequence>MSISPAIRFQLLLLLKHKCIGLGIYAMVRYLSSPSAPLLGAKSSRTLLATAYIILIKARISLTAIIVTDMLGLGRFVKKIDRVFPRPDAGYTNLYMKNLDLNITEAALHEKFSSFGKIVRLAIAKDNNGVSKGFGFVNYDNLDDAKRALEAINGTKFGSSKILYVAKAQKKDEREQILHNQFEEKRKEQILKYMDMDNTNELDNMDFEDDEMDIFDLLAIPSPSDSSLFSLYDDNVQEGTSSTRMENNQFRTTEFITYENSTVPPPVFNNPNPQPWSPNEALPNHLSSSTVQGATSSTRMENYQFQTTESITYENSAVPPSVLNNPNPQPWLPNSSAPLPNEALPNHLSSSMVQGATSSTRMDNNQFQTNESITYENPVVPPPILNNLNPQPWLPNSSAPLPNEALPNHLSSSTVGMISEEEEEEVAYQYQNENLQRLHDLSNQFFGETNNIQDSYTTLLQQQPVKARPWNYNEMGIPIIQLTTNQISGLSHLQNDQINTSASTWNTRFSDTLTPIHFPPSQFGETTYNSFASGLSAPSRYSDTLYPNHSPTSQIEATSYSSFTSSPSAPPRLSQVVNGIQIEQVAACLENRITLQSDRPTILEPSSSRHLNVPEVGGSARTSDHVFLEREEAFSRGCFLGMDSGMDDDVGSSR</sequence>
<dbReference type="FunFam" id="3.30.70.330:FF:000500">
    <property type="entry name" value="Polyadenylate-binding protein"/>
    <property type="match status" value="1"/>
</dbReference>
<comment type="similarity">
    <text evidence="3">Belongs to the polyadenylate-binding protein type-1 family.</text>
</comment>
<evidence type="ECO:0000256" key="9">
    <source>
        <dbReference type="PROSITE-ProRule" id="PRU00176"/>
    </source>
</evidence>
<keyword evidence="13" id="KW-1185">Reference proteome</keyword>
<evidence type="ECO:0000256" key="3">
    <source>
        <dbReference type="ARBA" id="ARBA00008557"/>
    </source>
</evidence>
<evidence type="ECO:0000256" key="1">
    <source>
        <dbReference type="ARBA" id="ARBA00004123"/>
    </source>
</evidence>
<dbReference type="SUPFAM" id="SSF54928">
    <property type="entry name" value="RNA-binding domain, RBD"/>
    <property type="match status" value="1"/>
</dbReference>
<feature type="compositionally biased region" description="Pro residues" evidence="10">
    <location>
        <begin position="263"/>
        <end position="276"/>
    </location>
</feature>
<evidence type="ECO:0000313" key="13">
    <source>
        <dbReference type="Proteomes" id="UP001372338"/>
    </source>
</evidence>
<evidence type="ECO:0000256" key="4">
    <source>
        <dbReference type="ARBA" id="ARBA00022490"/>
    </source>
</evidence>
<organism evidence="12 13">
    <name type="scientific">Crotalaria pallida</name>
    <name type="common">Smooth rattlebox</name>
    <name type="synonym">Crotalaria striata</name>
    <dbReference type="NCBI Taxonomy" id="3830"/>
    <lineage>
        <taxon>Eukaryota</taxon>
        <taxon>Viridiplantae</taxon>
        <taxon>Streptophyta</taxon>
        <taxon>Embryophyta</taxon>
        <taxon>Tracheophyta</taxon>
        <taxon>Spermatophyta</taxon>
        <taxon>Magnoliopsida</taxon>
        <taxon>eudicotyledons</taxon>
        <taxon>Gunneridae</taxon>
        <taxon>Pentapetalae</taxon>
        <taxon>rosids</taxon>
        <taxon>fabids</taxon>
        <taxon>Fabales</taxon>
        <taxon>Fabaceae</taxon>
        <taxon>Papilionoideae</taxon>
        <taxon>50 kb inversion clade</taxon>
        <taxon>genistoids sensu lato</taxon>
        <taxon>core genistoids</taxon>
        <taxon>Crotalarieae</taxon>
        <taxon>Crotalaria</taxon>
    </lineage>
</organism>
<keyword evidence="6 9" id="KW-0694">RNA-binding</keyword>
<keyword evidence="4" id="KW-0963">Cytoplasm</keyword>
<dbReference type="AlphaFoldDB" id="A0AAN9IBW2"/>
<keyword evidence="5" id="KW-0677">Repeat</keyword>
<feature type="domain" description="RRM" evidence="11">
    <location>
        <begin position="92"/>
        <end position="170"/>
    </location>
</feature>
<comment type="function">
    <text evidence="8">Binds the poly(A) tail of mRNA. Appears to be an important mediator of the multiple roles of the poly(A) tail in mRNA biogenesis, stability and translation.</text>
</comment>
<gene>
    <name evidence="12" type="ORF">RIF29_16277</name>
</gene>
<keyword evidence="7" id="KW-0539">Nucleus</keyword>
<evidence type="ECO:0000256" key="10">
    <source>
        <dbReference type="SAM" id="MobiDB-lite"/>
    </source>
</evidence>
<evidence type="ECO:0000256" key="7">
    <source>
        <dbReference type="ARBA" id="ARBA00023242"/>
    </source>
</evidence>
<dbReference type="Pfam" id="PF00076">
    <property type="entry name" value="RRM_1"/>
    <property type="match status" value="1"/>
</dbReference>
<dbReference type="Proteomes" id="UP001372338">
    <property type="component" value="Unassembled WGS sequence"/>
</dbReference>
<dbReference type="PROSITE" id="PS50102">
    <property type="entry name" value="RRM"/>
    <property type="match status" value="1"/>
</dbReference>
<evidence type="ECO:0000256" key="6">
    <source>
        <dbReference type="ARBA" id="ARBA00022884"/>
    </source>
</evidence>
<reference evidence="12 13" key="1">
    <citation type="submission" date="2024-01" db="EMBL/GenBank/DDBJ databases">
        <title>The genomes of 5 underutilized Papilionoideae crops provide insights into root nodulation and disease resistanc.</title>
        <authorList>
            <person name="Yuan L."/>
        </authorList>
    </citation>
    <scope>NUCLEOTIDE SEQUENCE [LARGE SCALE GENOMIC DNA]</scope>
    <source>
        <strain evidence="12">ZHUSHIDOU_FW_LH</strain>
        <tissue evidence="12">Leaf</tissue>
    </source>
</reference>
<dbReference type="InterPro" id="IPR035979">
    <property type="entry name" value="RBD_domain_sf"/>
</dbReference>
<dbReference type="PANTHER" id="PTHR24012">
    <property type="entry name" value="RNA BINDING PROTEIN"/>
    <property type="match status" value="1"/>
</dbReference>
<dbReference type="GO" id="GO:0005737">
    <property type="term" value="C:cytoplasm"/>
    <property type="evidence" value="ECO:0007669"/>
    <property type="project" value="UniProtKB-SubCell"/>
</dbReference>
<feature type="region of interest" description="Disordered" evidence="10">
    <location>
        <begin position="262"/>
        <end position="296"/>
    </location>
</feature>
<accession>A0AAN9IBW2</accession>
<feature type="compositionally biased region" description="Polar residues" evidence="10">
    <location>
        <begin position="285"/>
        <end position="296"/>
    </location>
</feature>
<protein>
    <recommendedName>
        <fullName evidence="11">RRM domain-containing protein</fullName>
    </recommendedName>
</protein>
<proteinExistence type="inferred from homology"/>
<comment type="subcellular location">
    <subcellularLocation>
        <location evidence="2">Cytoplasm</location>
    </subcellularLocation>
    <subcellularLocation>
        <location evidence="1">Nucleus</location>
    </subcellularLocation>
</comment>
<dbReference type="InterPro" id="IPR000504">
    <property type="entry name" value="RRM_dom"/>
</dbReference>
<evidence type="ECO:0000313" key="12">
    <source>
        <dbReference type="EMBL" id="KAK7275168.1"/>
    </source>
</evidence>
<dbReference type="EMBL" id="JAYWIO010000003">
    <property type="protein sequence ID" value="KAK7275168.1"/>
    <property type="molecule type" value="Genomic_DNA"/>
</dbReference>
<dbReference type="GO" id="GO:0005634">
    <property type="term" value="C:nucleus"/>
    <property type="evidence" value="ECO:0007669"/>
    <property type="project" value="UniProtKB-SubCell"/>
</dbReference>
<dbReference type="Gene3D" id="3.30.70.330">
    <property type="match status" value="1"/>
</dbReference>
<dbReference type="SMART" id="SM00360">
    <property type="entry name" value="RRM"/>
    <property type="match status" value="1"/>
</dbReference>